<feature type="compositionally biased region" description="Basic and acidic residues" evidence="1">
    <location>
        <begin position="72"/>
        <end position="90"/>
    </location>
</feature>
<dbReference type="AlphaFoldDB" id="A0A4P9W3E2"/>
<feature type="region of interest" description="Disordered" evidence="1">
    <location>
        <begin position="38"/>
        <end position="96"/>
    </location>
</feature>
<feature type="compositionally biased region" description="Acidic residues" evidence="1">
    <location>
        <begin position="135"/>
        <end position="148"/>
    </location>
</feature>
<dbReference type="Proteomes" id="UP000269721">
    <property type="component" value="Unassembled WGS sequence"/>
</dbReference>
<evidence type="ECO:0000313" key="3">
    <source>
        <dbReference type="Proteomes" id="UP000269721"/>
    </source>
</evidence>
<accession>A0A4P9W3E2</accession>
<reference evidence="3" key="1">
    <citation type="journal article" date="2018" name="Nat. Microbiol.">
        <title>Leveraging single-cell genomics to expand the fungal tree of life.</title>
        <authorList>
            <person name="Ahrendt S.R."/>
            <person name="Quandt C.A."/>
            <person name="Ciobanu D."/>
            <person name="Clum A."/>
            <person name="Salamov A."/>
            <person name="Andreopoulos B."/>
            <person name="Cheng J.F."/>
            <person name="Woyke T."/>
            <person name="Pelin A."/>
            <person name="Henrissat B."/>
            <person name="Reynolds N.K."/>
            <person name="Benny G.L."/>
            <person name="Smith M.E."/>
            <person name="James T.Y."/>
            <person name="Grigoriev I.V."/>
        </authorList>
    </citation>
    <scope>NUCLEOTIDE SEQUENCE [LARGE SCALE GENOMIC DNA]</scope>
</reference>
<feature type="compositionally biased region" description="Basic and acidic residues" evidence="1">
    <location>
        <begin position="41"/>
        <end position="50"/>
    </location>
</feature>
<evidence type="ECO:0000313" key="2">
    <source>
        <dbReference type="EMBL" id="RKO85298.1"/>
    </source>
</evidence>
<keyword evidence="3" id="KW-1185">Reference proteome</keyword>
<feature type="compositionally biased region" description="Basic and acidic residues" evidence="1">
    <location>
        <begin position="149"/>
        <end position="161"/>
    </location>
</feature>
<sequence>MVVTRSMTKKGGGFNWKTFILKKNTVIVEENFLPRKRERIHIRDVGKKADQSSLPSEYMEIPSTDDEFSSDSGDHKKNTHETSVSSDDHANSSVGSEDEIELIMNYNDSSTVNESDHPFSPLDNDKDEYENVNYFEDNDVEEDDNQDEDYTKKKDENSKDFDSDDYEYDEEFDLAMISEDWMKTKFHNAMFSVDISRLLSFGKNRHISIEWMEDIQNTKIVINDIKYCTGRNCCAKLRKAIMVYENMQQFFNDQKKRREISLNEIFSFWNDSSN</sequence>
<protein>
    <submittedName>
        <fullName evidence="2">Uncharacterized protein</fullName>
    </submittedName>
</protein>
<evidence type="ECO:0000256" key="1">
    <source>
        <dbReference type="SAM" id="MobiDB-lite"/>
    </source>
</evidence>
<dbReference type="EMBL" id="KZ999218">
    <property type="protein sequence ID" value="RKO85298.1"/>
    <property type="molecule type" value="Genomic_DNA"/>
</dbReference>
<gene>
    <name evidence="2" type="ORF">BDK51DRAFT_34292</name>
</gene>
<feature type="region of interest" description="Disordered" evidence="1">
    <location>
        <begin position="135"/>
        <end position="164"/>
    </location>
</feature>
<name>A0A4P9W3E2_9FUNG</name>
<organism evidence="2 3">
    <name type="scientific">Blyttiomyces helicus</name>
    <dbReference type="NCBI Taxonomy" id="388810"/>
    <lineage>
        <taxon>Eukaryota</taxon>
        <taxon>Fungi</taxon>
        <taxon>Fungi incertae sedis</taxon>
        <taxon>Chytridiomycota</taxon>
        <taxon>Chytridiomycota incertae sedis</taxon>
        <taxon>Chytridiomycetes</taxon>
        <taxon>Chytridiomycetes incertae sedis</taxon>
        <taxon>Blyttiomyces</taxon>
    </lineage>
</organism>
<proteinExistence type="predicted"/>